<dbReference type="Gene3D" id="1.10.10.60">
    <property type="entry name" value="Homeodomain-like"/>
    <property type="match status" value="1"/>
</dbReference>
<sequence length="264" mass="30557">MSASESSSPEESYIQNLTESSEDDISSSSSDECTVPIRTRQRFKPNETIVLEQQYQTCSKPSTETKQRLSERLDTSLDRIQVWFQNRRAKEKKSIKPKVEQINDGDDENEEQKSKTNIIYEDVPSSQADGKQSSSEENSRASSQNTFSQQCLQHHPQPQHAYFHPHGNTFLGEGSQSIPEYESEMRPGKRFKPNQDYIAHQDINQQEEELYLQRSIYMSCPTYNYSMHTIDPSQTRSLPNEDHVIRAYQQLSSHQESHHSFDVN</sequence>
<dbReference type="EMBL" id="LUGH01000227">
    <property type="protein sequence ID" value="OBZ87371.1"/>
    <property type="molecule type" value="Genomic_DNA"/>
</dbReference>
<feature type="compositionally biased region" description="Low complexity" evidence="7">
    <location>
        <begin position="132"/>
        <end position="145"/>
    </location>
</feature>
<dbReference type="SUPFAM" id="SSF46689">
    <property type="entry name" value="Homeodomain-like"/>
    <property type="match status" value="1"/>
</dbReference>
<evidence type="ECO:0000256" key="1">
    <source>
        <dbReference type="ARBA" id="ARBA00004123"/>
    </source>
</evidence>
<feature type="compositionally biased region" description="Basic and acidic residues" evidence="7">
    <location>
        <begin position="63"/>
        <end position="72"/>
    </location>
</feature>
<dbReference type="SMART" id="SM00389">
    <property type="entry name" value="HOX"/>
    <property type="match status" value="1"/>
</dbReference>
<evidence type="ECO:0000256" key="3">
    <source>
        <dbReference type="ARBA" id="ARBA00023155"/>
    </source>
</evidence>
<accession>A0A1C7NE53</accession>
<feature type="region of interest" description="Disordered" evidence="7">
    <location>
        <begin position="1"/>
        <end position="72"/>
    </location>
</feature>
<dbReference type="STRING" id="101091.A0A1C7NE53"/>
<dbReference type="InterPro" id="IPR009057">
    <property type="entry name" value="Homeodomain-like_sf"/>
</dbReference>
<gene>
    <name evidence="9" type="primary">HOY1</name>
    <name evidence="9" type="ORF">A0J61_04574</name>
</gene>
<evidence type="ECO:0000256" key="2">
    <source>
        <dbReference type="ARBA" id="ARBA00023125"/>
    </source>
</evidence>
<evidence type="ECO:0000256" key="7">
    <source>
        <dbReference type="SAM" id="MobiDB-lite"/>
    </source>
</evidence>
<feature type="DNA-binding region" description="Homeobox" evidence="5">
    <location>
        <begin position="36"/>
        <end position="95"/>
    </location>
</feature>
<evidence type="ECO:0000256" key="4">
    <source>
        <dbReference type="ARBA" id="ARBA00023242"/>
    </source>
</evidence>
<comment type="caution">
    <text evidence="9">The sequence shown here is derived from an EMBL/GenBank/DDBJ whole genome shotgun (WGS) entry which is preliminary data.</text>
</comment>
<keyword evidence="10" id="KW-1185">Reference proteome</keyword>
<reference evidence="9 10" key="1">
    <citation type="submission" date="2016-03" db="EMBL/GenBank/DDBJ databases">
        <title>Choanephora cucurbitarum.</title>
        <authorList>
            <person name="Min B."/>
            <person name="Park H."/>
            <person name="Park J.-H."/>
            <person name="Shin H.-D."/>
            <person name="Choi I.-G."/>
        </authorList>
    </citation>
    <scope>NUCLEOTIDE SEQUENCE [LARGE SCALE GENOMIC DNA]</scope>
    <source>
        <strain evidence="9 10">KUS-F28377</strain>
    </source>
</reference>
<dbReference type="GO" id="GO:0030154">
    <property type="term" value="P:cell differentiation"/>
    <property type="evidence" value="ECO:0007669"/>
    <property type="project" value="TreeGrafter"/>
</dbReference>
<dbReference type="PANTHER" id="PTHR24324">
    <property type="entry name" value="HOMEOBOX PROTEIN HHEX"/>
    <property type="match status" value="1"/>
</dbReference>
<dbReference type="GO" id="GO:0006357">
    <property type="term" value="P:regulation of transcription by RNA polymerase II"/>
    <property type="evidence" value="ECO:0007669"/>
    <property type="project" value="TreeGrafter"/>
</dbReference>
<comment type="subcellular location">
    <subcellularLocation>
        <location evidence="1 5 6">Nucleus</location>
    </subcellularLocation>
</comment>
<dbReference type="PANTHER" id="PTHR24324:SF5">
    <property type="entry name" value="HEMATOPOIETICALLY-EXPRESSED HOMEOBOX PROTEIN HHEX"/>
    <property type="match status" value="1"/>
</dbReference>
<feature type="region of interest" description="Disordered" evidence="7">
    <location>
        <begin position="86"/>
        <end position="172"/>
    </location>
</feature>
<dbReference type="InParanoid" id="A0A1C7NE53"/>
<keyword evidence="3 5" id="KW-0371">Homeobox</keyword>
<dbReference type="PROSITE" id="PS50071">
    <property type="entry name" value="HOMEOBOX_2"/>
    <property type="match status" value="1"/>
</dbReference>
<keyword evidence="4 5" id="KW-0539">Nucleus</keyword>
<feature type="compositionally biased region" description="Low complexity" evidence="7">
    <location>
        <begin position="1"/>
        <end position="12"/>
    </location>
</feature>
<evidence type="ECO:0000259" key="8">
    <source>
        <dbReference type="PROSITE" id="PS50071"/>
    </source>
</evidence>
<feature type="domain" description="Homeobox" evidence="8">
    <location>
        <begin position="34"/>
        <end position="94"/>
    </location>
</feature>
<proteinExistence type="predicted"/>
<dbReference type="OrthoDB" id="6159439at2759"/>
<evidence type="ECO:0000256" key="6">
    <source>
        <dbReference type="RuleBase" id="RU000682"/>
    </source>
</evidence>
<keyword evidence="2 5" id="KW-0238">DNA-binding</keyword>
<protein>
    <submittedName>
        <fullName evidence="9">Homeobox protein HOY1</fullName>
    </submittedName>
</protein>
<name>A0A1C7NE53_9FUNG</name>
<dbReference type="InterPro" id="IPR051000">
    <property type="entry name" value="Homeobox_DNA-bind_prot"/>
</dbReference>
<dbReference type="GO" id="GO:0005634">
    <property type="term" value="C:nucleus"/>
    <property type="evidence" value="ECO:0007669"/>
    <property type="project" value="UniProtKB-SubCell"/>
</dbReference>
<dbReference type="AlphaFoldDB" id="A0A1C7NE53"/>
<dbReference type="Pfam" id="PF00046">
    <property type="entry name" value="Homeodomain"/>
    <property type="match status" value="1"/>
</dbReference>
<dbReference type="Proteomes" id="UP000093000">
    <property type="component" value="Unassembled WGS sequence"/>
</dbReference>
<evidence type="ECO:0000256" key="5">
    <source>
        <dbReference type="PROSITE-ProRule" id="PRU00108"/>
    </source>
</evidence>
<dbReference type="GO" id="GO:0000978">
    <property type="term" value="F:RNA polymerase II cis-regulatory region sequence-specific DNA binding"/>
    <property type="evidence" value="ECO:0007669"/>
    <property type="project" value="TreeGrafter"/>
</dbReference>
<evidence type="ECO:0000313" key="9">
    <source>
        <dbReference type="EMBL" id="OBZ87371.1"/>
    </source>
</evidence>
<feature type="compositionally biased region" description="Polar residues" evidence="7">
    <location>
        <begin position="51"/>
        <end position="62"/>
    </location>
</feature>
<dbReference type="CDD" id="cd00086">
    <property type="entry name" value="homeodomain"/>
    <property type="match status" value="1"/>
</dbReference>
<feature type="compositionally biased region" description="Basic and acidic residues" evidence="7">
    <location>
        <begin position="92"/>
        <end position="101"/>
    </location>
</feature>
<organism evidence="9 10">
    <name type="scientific">Choanephora cucurbitarum</name>
    <dbReference type="NCBI Taxonomy" id="101091"/>
    <lineage>
        <taxon>Eukaryota</taxon>
        <taxon>Fungi</taxon>
        <taxon>Fungi incertae sedis</taxon>
        <taxon>Mucoromycota</taxon>
        <taxon>Mucoromycotina</taxon>
        <taxon>Mucoromycetes</taxon>
        <taxon>Mucorales</taxon>
        <taxon>Mucorineae</taxon>
        <taxon>Choanephoraceae</taxon>
        <taxon>Choanephoroideae</taxon>
        <taxon>Choanephora</taxon>
    </lineage>
</organism>
<evidence type="ECO:0000313" key="10">
    <source>
        <dbReference type="Proteomes" id="UP000093000"/>
    </source>
</evidence>
<dbReference type="InterPro" id="IPR001356">
    <property type="entry name" value="HD"/>
</dbReference>